<feature type="non-terminal residue" evidence="1">
    <location>
        <position position="69"/>
    </location>
</feature>
<feature type="non-terminal residue" evidence="1">
    <location>
        <position position="1"/>
    </location>
</feature>
<dbReference type="Proteomes" id="UP000265520">
    <property type="component" value="Unassembled WGS sequence"/>
</dbReference>
<evidence type="ECO:0000313" key="2">
    <source>
        <dbReference type="Proteomes" id="UP000265520"/>
    </source>
</evidence>
<dbReference type="EMBL" id="LXQA010239354">
    <property type="protein sequence ID" value="MCI36974.1"/>
    <property type="molecule type" value="Genomic_DNA"/>
</dbReference>
<evidence type="ECO:0000313" key="1">
    <source>
        <dbReference type="EMBL" id="MCI36974.1"/>
    </source>
</evidence>
<name>A0A392RLL6_9FABA</name>
<proteinExistence type="predicted"/>
<keyword evidence="2" id="KW-1185">Reference proteome</keyword>
<dbReference type="AlphaFoldDB" id="A0A392RLL6"/>
<comment type="caution">
    <text evidence="1">The sequence shown here is derived from an EMBL/GenBank/DDBJ whole genome shotgun (WGS) entry which is preliminary data.</text>
</comment>
<protein>
    <submittedName>
        <fullName evidence="1">Uncharacterized protein</fullName>
    </submittedName>
</protein>
<organism evidence="1 2">
    <name type="scientific">Trifolium medium</name>
    <dbReference type="NCBI Taxonomy" id="97028"/>
    <lineage>
        <taxon>Eukaryota</taxon>
        <taxon>Viridiplantae</taxon>
        <taxon>Streptophyta</taxon>
        <taxon>Embryophyta</taxon>
        <taxon>Tracheophyta</taxon>
        <taxon>Spermatophyta</taxon>
        <taxon>Magnoliopsida</taxon>
        <taxon>eudicotyledons</taxon>
        <taxon>Gunneridae</taxon>
        <taxon>Pentapetalae</taxon>
        <taxon>rosids</taxon>
        <taxon>fabids</taxon>
        <taxon>Fabales</taxon>
        <taxon>Fabaceae</taxon>
        <taxon>Papilionoideae</taxon>
        <taxon>50 kb inversion clade</taxon>
        <taxon>NPAAA clade</taxon>
        <taxon>Hologalegina</taxon>
        <taxon>IRL clade</taxon>
        <taxon>Trifolieae</taxon>
        <taxon>Trifolium</taxon>
    </lineage>
</organism>
<accession>A0A392RLL6</accession>
<sequence length="69" mass="7125">CSARVLEKPAPAAATNLVSHNRIPPTVVFPTPDLSSCRRDVDRACGGAIGSGGVAMPPWLQTPVSFLPA</sequence>
<reference evidence="1 2" key="1">
    <citation type="journal article" date="2018" name="Front. Plant Sci.">
        <title>Red Clover (Trifolium pratense) and Zigzag Clover (T. medium) - A Picture of Genomic Similarities and Differences.</title>
        <authorList>
            <person name="Dluhosova J."/>
            <person name="Istvanek J."/>
            <person name="Nedelnik J."/>
            <person name="Repkova J."/>
        </authorList>
    </citation>
    <scope>NUCLEOTIDE SEQUENCE [LARGE SCALE GENOMIC DNA]</scope>
    <source>
        <strain evidence="2">cv. 10/8</strain>
        <tissue evidence="1">Leaf</tissue>
    </source>
</reference>